<dbReference type="Pfam" id="PF25023">
    <property type="entry name" value="TEN_YD-shell"/>
    <property type="match status" value="1"/>
</dbReference>
<dbReference type="InterPro" id="IPR022385">
    <property type="entry name" value="Rhs_assc_core"/>
</dbReference>
<dbReference type="PANTHER" id="PTHR32305">
    <property type="match status" value="1"/>
</dbReference>
<dbReference type="Pfam" id="PF07591">
    <property type="entry name" value="PT-HINT"/>
    <property type="match status" value="1"/>
</dbReference>
<evidence type="ECO:0000313" key="4">
    <source>
        <dbReference type="EMBL" id="MFC7247449.1"/>
    </source>
</evidence>
<feature type="region of interest" description="Disordered" evidence="2">
    <location>
        <begin position="28"/>
        <end position="69"/>
    </location>
</feature>
<comment type="caution">
    <text evidence="4">The sequence shown here is derived from an EMBL/GenBank/DDBJ whole genome shotgun (WGS) entry which is preliminary data.</text>
</comment>
<dbReference type="InterPro" id="IPR050708">
    <property type="entry name" value="T6SS_VgrG/RHS"/>
</dbReference>
<organism evidence="4 5">
    <name type="scientific">Catellatospora aurea</name>
    <dbReference type="NCBI Taxonomy" id="1337874"/>
    <lineage>
        <taxon>Bacteria</taxon>
        <taxon>Bacillati</taxon>
        <taxon>Actinomycetota</taxon>
        <taxon>Actinomycetes</taxon>
        <taxon>Micromonosporales</taxon>
        <taxon>Micromonosporaceae</taxon>
        <taxon>Catellatospora</taxon>
    </lineage>
</organism>
<feature type="region of interest" description="Disordered" evidence="2">
    <location>
        <begin position="1591"/>
        <end position="1626"/>
    </location>
</feature>
<dbReference type="InterPro" id="IPR056823">
    <property type="entry name" value="TEN-like_YD-shell"/>
</dbReference>
<evidence type="ECO:0000256" key="1">
    <source>
        <dbReference type="ARBA" id="ARBA00022737"/>
    </source>
</evidence>
<gene>
    <name evidence="4" type="ORF">ACFQO7_33735</name>
</gene>
<dbReference type="PANTHER" id="PTHR32305:SF17">
    <property type="entry name" value="TRNA NUCLEASE WAPA"/>
    <property type="match status" value="1"/>
</dbReference>
<sequence>MARSWAGRRLLVGLVAVLAVGLVQVPESAAAPPGRPDIPAQPAPAKGTGWKSEAPKADPSAGKTMRRADQATWPAAGAIEVAADGKTVALSSMPVTVTPAPTGALARIRQAADTVDRVKLQVLDRGASVRAGVNGPMFTLHRTDGATTAGTVKVQIGYQGFAHARGGDFGARLRLVALSGCAASTPDQPHCQAQRVLRTVNDTKTQTVSAEFDVSGGDAAPVVFAMTGGQSSAQGDFKATELAPSSTWQTQLSSGGFTWNYPIRTPATPSGLGPQIALAYSSQAVDGRTAGTNNQSSWIGEGFSYRPGFIERRYKPCKDDGHDTSADQCWAFPNGTMVLAGRSGSLVKLDAGGNTWKLSNDDGSRIERFTGAANGDNDGEYWKVTTTDGTQYFFGKNRLPGWSTGKEETESAWTVPVYGDDANEPCNKSSGFDDSHCDQAWRWNLDYVIDPRGNVISYFYDRETNYFARGGKTDVDGIPYHRGGHLARIDYGQRHNQVYTTDAPARVVFSTVERCIPGDGVDCDPQDLSEETAASWPDVPEDLICQAGTHCEFTQAAPTFFTRKRLTKIETQVRGATSWLPVESWALEHDFKANDDASRTLWLKKITHIGHWGGTDVTLPAIELDGVQLPNRIVKDGDNIGPLIRYRLATVKTDSGAQITINYKTPDCTKNNLPTPGESTMRCFPVIWNQLGGEEEDKVTDWFHKYVVDNVVEDDLVTSNDDMVTAYEYVGAPAWRKKEPDGITKTEDLTWSEWRGYQQVTVRTGNGQAMPGRVDNFFLRGMSGAKQPDGTRPAVNRTDSTGTSYTDHDQWSGHLLETIVYNGADVVSKAINQPWRHVTHTQTETWGSNTAALVRTDVARNLTALPDSPSGTPVWRETKSVTGYDTTWGRVTQVDDLGEVGAGKDGDDRCTRTAYVDNTDPAKYMYAYVSRTWTVSVNCGVANPNLATKLIADTRKSYDLLAWNSAPTEGTATRSESLDRFDGTAVRYVIDSETTAVDDFGRALTVKDARAIAESRPYATSTEYTDTYGLTTQVKVTNALGHLATTVVDPAYAVPTAVIDANLKRTDLVYDAFGRLTGVWLADRDKAQGATPSIKYTYALRNTKTTAVTTEEINNDGTYRATHELFDGMMRPRQTQTPGPGGWLLTDTFHNGSGKAYKINGSYLASGVAGDAPIITPEGAVNGQSTLTYDQAGRAVTETFSVAGDARWVTTATHEGDRVHIDPPDGGVPTTRVTDARGRTIELHQYEGSSPTGPADVTHYTYTPTGSLDTITDPAGNIWDYDYNQRNHQTLAKDPDVGDTQYTYNTSGDLTSITDARNIKISNKYDALGRKTETWQGDVGTGTKRAAWVYDNTGNKGQLHYSQRIVGGQSYYTINLTRDSQYRPTKVRYSFPSGGVGTQLGLNYEFTTGYNTDGTIQSVGFPAAGGLAAEAVAVSYDNLLRPTAVTGSSTYVTAAGTRYGNLGELLGVELYTGTGTKTWLSYEYERGTNRLTRSRLDRQNIAFVDRDAHYDYDDAGNVMSIADTPSGGQTDIQCFGYDHLRRLTEAWAHDNTSATCQQGVSATGVSGPAPYHHSWTFEKTGLRDIETVHSTTGGQDTVRDYSNPADGQGQNQPHTLTRVDEAGPNGNKTYTYRYDEAGNTICRPNGSTSNTCTPGSSVAHQSLTWDPEGHLDTSTPDGGQATSYIYDADGNRIVRKQPGGLTTLYLPGMELALSGTAVSGTRYYTFAGQTVATRTTGGVYFHAADHHGTAGSTVNAATGAITWRRTTPYGTGRGTPPATWPNQKGFIGGTQDPTTGLTHLGAREYDATTGRFISVDPIMDLGDPQQWNGYSYSNNNPTTFSDPSGLTYCLEPGDCVSYAGVIALLQTGTCPWTGCEPENPNLVGEIIMDSLPGFSQFNDAVDAYECAQNPTWGCAIASVAGFIPWAGLAAKKCVKKCDEIIDGITGNGKKNPDTPNTPNKPDTPGGTPKPETPKTPDGGGPPCKKCKCNSFDPNTEVLLADGTTKKIKDVNVGDKVIATDPLTGVTEAREVTQLHLNQDRQLTLVTVVDGTGARYVIDTTWEHPFWSTTRRDWVPAAELRADEDLHGYLGGSIRVVEVRNYLGTKAMHNLTVAGLHTYYVLAGKTAVLVHNDGEWIDPNDINFSQRTISSNNYAEAMSAGTWDWARSPLRVMEVDGQLVSYDNRRLDAAREAGAQVLVERVNPSDPHPDSTTGKTWAQKFAERFRDPRNVRAGGVVPSQGLPDRPEAC</sequence>
<feature type="region of interest" description="Disordered" evidence="2">
    <location>
        <begin position="785"/>
        <end position="806"/>
    </location>
</feature>
<feature type="region of interest" description="Disordered" evidence="2">
    <location>
        <begin position="1944"/>
        <end position="1982"/>
    </location>
</feature>
<reference evidence="5" key="1">
    <citation type="journal article" date="2019" name="Int. J. Syst. Evol. Microbiol.">
        <title>The Global Catalogue of Microorganisms (GCM) 10K type strain sequencing project: providing services to taxonomists for standard genome sequencing and annotation.</title>
        <authorList>
            <consortium name="The Broad Institute Genomics Platform"/>
            <consortium name="The Broad Institute Genome Sequencing Center for Infectious Disease"/>
            <person name="Wu L."/>
            <person name="Ma J."/>
        </authorList>
    </citation>
    <scope>NUCLEOTIDE SEQUENCE [LARGE SCALE GENOMIC DNA]</scope>
    <source>
        <strain evidence="5">CGMCC 1.9106</strain>
    </source>
</reference>
<dbReference type="RefSeq" id="WP_376810183.1">
    <property type="nucleotide sequence ID" value="NZ_JBHTAC010000056.1"/>
</dbReference>
<dbReference type="CDD" id="cd00081">
    <property type="entry name" value="Hint"/>
    <property type="match status" value="1"/>
</dbReference>
<dbReference type="InterPro" id="IPR036844">
    <property type="entry name" value="Hint_dom_sf"/>
</dbReference>
<dbReference type="NCBIfam" id="TIGR01643">
    <property type="entry name" value="YD_repeat_2x"/>
    <property type="match status" value="1"/>
</dbReference>
<dbReference type="SUPFAM" id="SSF51294">
    <property type="entry name" value="Hedgehog/intein (Hint) domain"/>
    <property type="match status" value="1"/>
</dbReference>
<keyword evidence="5" id="KW-1185">Reference proteome</keyword>
<protein>
    <submittedName>
        <fullName evidence="4">Polymorphic toxin-type HINT domain-containing protein</fullName>
    </submittedName>
</protein>
<name>A0ABW2H819_9ACTN</name>
<feature type="compositionally biased region" description="Pro residues" evidence="2">
    <location>
        <begin position="33"/>
        <end position="42"/>
    </location>
</feature>
<evidence type="ECO:0000313" key="5">
    <source>
        <dbReference type="Proteomes" id="UP001596392"/>
    </source>
</evidence>
<feature type="region of interest" description="Disordered" evidence="2">
    <location>
        <begin position="2227"/>
        <end position="2248"/>
    </location>
</feature>
<dbReference type="Gene3D" id="2.180.10.10">
    <property type="entry name" value="RHS repeat-associated core"/>
    <property type="match status" value="1"/>
</dbReference>
<feature type="compositionally biased region" description="Low complexity" evidence="2">
    <location>
        <begin position="1947"/>
        <end position="1969"/>
    </location>
</feature>
<dbReference type="Gene3D" id="2.170.16.10">
    <property type="entry name" value="Hedgehog/Intein (Hint) domain"/>
    <property type="match status" value="1"/>
</dbReference>
<dbReference type="EMBL" id="JBHTAC010000056">
    <property type="protein sequence ID" value="MFC7247449.1"/>
    <property type="molecule type" value="Genomic_DNA"/>
</dbReference>
<evidence type="ECO:0000256" key="2">
    <source>
        <dbReference type="SAM" id="MobiDB-lite"/>
    </source>
</evidence>
<proteinExistence type="predicted"/>
<keyword evidence="1" id="KW-0677">Repeat</keyword>
<evidence type="ECO:0000259" key="3">
    <source>
        <dbReference type="SMART" id="SM00306"/>
    </source>
</evidence>
<feature type="domain" description="Hint" evidence="3">
    <location>
        <begin position="1988"/>
        <end position="2089"/>
    </location>
</feature>
<accession>A0ABW2H819</accession>
<dbReference type="InterPro" id="IPR006530">
    <property type="entry name" value="YD"/>
</dbReference>
<dbReference type="NCBIfam" id="TIGR03696">
    <property type="entry name" value="Rhs_assc_core"/>
    <property type="match status" value="1"/>
</dbReference>
<dbReference type="SMART" id="SM00306">
    <property type="entry name" value="HintN"/>
    <property type="match status" value="1"/>
</dbReference>
<dbReference type="Proteomes" id="UP001596392">
    <property type="component" value="Unassembled WGS sequence"/>
</dbReference>
<dbReference type="InterPro" id="IPR003587">
    <property type="entry name" value="Hint_dom_N"/>
</dbReference>